<evidence type="ECO:0000313" key="14">
    <source>
        <dbReference type="EMBL" id="KAB4107961.1"/>
    </source>
</evidence>
<dbReference type="Pfam" id="PF07495">
    <property type="entry name" value="Y_Y_Y"/>
    <property type="match status" value="1"/>
</dbReference>
<dbReference type="PANTHER" id="PTHR43547">
    <property type="entry name" value="TWO-COMPONENT HISTIDINE KINASE"/>
    <property type="match status" value="1"/>
</dbReference>
<dbReference type="InterPro" id="IPR011110">
    <property type="entry name" value="Reg_prop"/>
</dbReference>
<evidence type="ECO:0000256" key="4">
    <source>
        <dbReference type="ARBA" id="ARBA00022679"/>
    </source>
</evidence>
<dbReference type="GO" id="GO:0000155">
    <property type="term" value="F:phosphorelay sensor kinase activity"/>
    <property type="evidence" value="ECO:0007669"/>
    <property type="project" value="InterPro"/>
</dbReference>
<dbReference type="Gene3D" id="2.60.40.10">
    <property type="entry name" value="Immunoglobulins"/>
    <property type="match status" value="1"/>
</dbReference>
<dbReference type="InterPro" id="IPR011006">
    <property type="entry name" value="CheY-like_superfamily"/>
</dbReference>
<dbReference type="EC" id="2.7.13.3" evidence="2"/>
<dbReference type="InterPro" id="IPR036890">
    <property type="entry name" value="HATPase_C_sf"/>
</dbReference>
<dbReference type="Proteomes" id="UP000438773">
    <property type="component" value="Unassembled WGS sequence"/>
</dbReference>
<proteinExistence type="predicted"/>
<evidence type="ECO:0000256" key="8">
    <source>
        <dbReference type="ARBA" id="ARBA00023163"/>
    </source>
</evidence>
<dbReference type="SUPFAM" id="SSF52172">
    <property type="entry name" value="CheY-like"/>
    <property type="match status" value="1"/>
</dbReference>
<evidence type="ECO:0000313" key="15">
    <source>
        <dbReference type="EMBL" id="KAB4121630.1"/>
    </source>
</evidence>
<dbReference type="Gene3D" id="2.130.10.10">
    <property type="entry name" value="YVTN repeat-like/Quinoprotein amine dehydrogenase"/>
    <property type="match status" value="2"/>
</dbReference>
<dbReference type="GO" id="GO:0003700">
    <property type="term" value="F:DNA-binding transcription factor activity"/>
    <property type="evidence" value="ECO:0007669"/>
    <property type="project" value="InterPro"/>
</dbReference>
<dbReference type="SMART" id="SM00342">
    <property type="entry name" value="HTH_ARAC"/>
    <property type="match status" value="1"/>
</dbReference>
<dbReference type="CDD" id="cd00082">
    <property type="entry name" value="HisKA"/>
    <property type="match status" value="1"/>
</dbReference>
<evidence type="ECO:0000256" key="2">
    <source>
        <dbReference type="ARBA" id="ARBA00012438"/>
    </source>
</evidence>
<feature type="modified residue" description="4-aspartylphosphate" evidence="9">
    <location>
        <position position="1124"/>
    </location>
</feature>
<dbReference type="SMART" id="SM00387">
    <property type="entry name" value="HATPase_c"/>
    <property type="match status" value="1"/>
</dbReference>
<dbReference type="PROSITE" id="PS01124">
    <property type="entry name" value="HTH_ARAC_FAMILY_2"/>
    <property type="match status" value="1"/>
</dbReference>
<dbReference type="InterPro" id="IPR004358">
    <property type="entry name" value="Sig_transdc_His_kin-like_C"/>
</dbReference>
<evidence type="ECO:0000313" key="17">
    <source>
        <dbReference type="Proteomes" id="UP000441711"/>
    </source>
</evidence>
<dbReference type="EMBL" id="WCUQ01000012">
    <property type="protein sequence ID" value="KAB4121630.1"/>
    <property type="molecule type" value="Genomic_DNA"/>
</dbReference>
<evidence type="ECO:0000256" key="1">
    <source>
        <dbReference type="ARBA" id="ARBA00000085"/>
    </source>
</evidence>
<keyword evidence="8" id="KW-0804">Transcription</keyword>
<evidence type="ECO:0000259" key="13">
    <source>
        <dbReference type="PROSITE" id="PS50110"/>
    </source>
</evidence>
<dbReference type="InterPro" id="IPR003594">
    <property type="entry name" value="HATPase_dom"/>
</dbReference>
<dbReference type="PRINTS" id="PR00344">
    <property type="entry name" value="BCTRLSENSOR"/>
</dbReference>
<dbReference type="PROSITE" id="PS00041">
    <property type="entry name" value="HTH_ARAC_FAMILY_1"/>
    <property type="match status" value="1"/>
</dbReference>
<dbReference type="Pfam" id="PF00072">
    <property type="entry name" value="Response_reg"/>
    <property type="match status" value="1"/>
</dbReference>
<name>A0A6I0JX31_BACUN</name>
<dbReference type="PANTHER" id="PTHR43547:SF2">
    <property type="entry name" value="HYBRID SIGNAL TRANSDUCTION HISTIDINE KINASE C"/>
    <property type="match status" value="1"/>
</dbReference>
<keyword evidence="10" id="KW-1133">Transmembrane helix</keyword>
<organism evidence="15 16">
    <name type="scientific">Bacteroides uniformis</name>
    <dbReference type="NCBI Taxonomy" id="820"/>
    <lineage>
        <taxon>Bacteria</taxon>
        <taxon>Pseudomonadati</taxon>
        <taxon>Bacteroidota</taxon>
        <taxon>Bacteroidia</taxon>
        <taxon>Bacteroidales</taxon>
        <taxon>Bacteroidaceae</taxon>
        <taxon>Bacteroides</taxon>
    </lineage>
</organism>
<evidence type="ECO:0000259" key="11">
    <source>
        <dbReference type="PROSITE" id="PS01124"/>
    </source>
</evidence>
<sequence>MNMKTLCLRRMTGCLFYLLFSIPFYGQQIISKPIPFLGQLSVNSINTIYQDKQGFIWIGTTDGLIRYDGYDIQEFRNNYKKPTQLTSNEVISFAEDADYFWVGTENGINLINKTSYHIKAHADERISNKSIRNLYADKEGNIWIGTTEGLYVSHSGQIIQKKYLPVTVNSIYEDNNGNIWVLAWYDGIYKYSKESDSFVKYPGIGDKNNPYRLLQDNQNRYWVATWGDGLWRFEPDAGENEMYHKQSVINSTRNYQDHTFFDIVQDDTYGYLWALSLFGLYTLKINEDNELEKVDINRSADVIYPIDKNKLYSRIIKDDNGSLWITAFDESYVISFEKNVIRNYVLDEIKHKVNLDANISTINKDSEGIVWFNQARYGLCLFDEKTNQIVYGDNDNRNSIDAKIIVQSQTQNAMWIGVWTSDEILKISRENMKMSVLERYRLSKFIPNSGHITQILEDKSGNLWVGTTANLFVRPAGVREFLLSPIDIPGVTSLQEGRDGSIWVSCRQFIYQVTCKDRPVLLNKFTEDVTFLKDETISVLCVDQQDDIWFSTSLGRLFRYDRSKQRAFEETSSCGLNGRRIMNLLSDKEKIWIIQNKQLICHDILLKENYLYTVTDNNIQIPLLRHGAAFIDEGGNLYAAGHKGFIKLLPYDNSLSLIKETNRTYITDIKVDNRSILFMPTTKETGNSINQIALTSDSRNIEILFSSLEYRSNQKIRYAYQLEGVDAQWNYIDNGKHSAFYNLLSKGKYTFRVKSTDCYGNWSEQETSLLITRLPAIYETWYAWLLYIIAIFSITFWSVKFYIRRIKEKNRLRFQEELTQVKLNYFTNISHELLTPLTIISCVADDLEENRISSEKQVGILRTNVSRLKRLLQQILDFRKVENSTMPLHVTKDDISSFITTIVASNFQSLARKKKIRLTSQIKKGLWGYMDFDKVDKILFNLLSNAIKYTPEGKQVNLTADVFDKGGYRYLVVQVEDQGIGIENKELKHIFTKFYANKSRPGYESNGIGLSLTKELVTLHHGIIEVSSEVGKGSVFTVEIPVDKEIYDESEIGKVESQPPNEENINAGKPEDSRFCILLVDDNEDLLELMRNVLRNKYRVIIARDGEEAMKILNNNAIDIIICDIMMPLMDGLEFCRLVKQDMQINHIPVLMLTAKNTIEDRIDCYKVGAEGYIAKPFEMKILQARIENLLQAREMRQHSFRSKMSLNISNLDYQTIDEKFLKDAIQCIEQHLNDSDFDIPQMAEKLSISRATLTRKSRAITGLSPLELIRNVKLKHACILLKESTPISEIAYAVGFTSPRYFTQCFKQEFGITPTEYQNREKKET</sequence>
<dbReference type="InterPro" id="IPR003661">
    <property type="entry name" value="HisK_dim/P_dom"/>
</dbReference>
<dbReference type="SUPFAM" id="SSF46689">
    <property type="entry name" value="Homeodomain-like"/>
    <property type="match status" value="1"/>
</dbReference>
<feature type="transmembrane region" description="Helical" evidence="10">
    <location>
        <begin position="781"/>
        <end position="803"/>
    </location>
</feature>
<dbReference type="Gene3D" id="3.40.50.2300">
    <property type="match status" value="1"/>
</dbReference>
<dbReference type="InterPro" id="IPR018062">
    <property type="entry name" value="HTH_AraC-typ_CS"/>
</dbReference>
<keyword evidence="6" id="KW-0805">Transcription regulation</keyword>
<evidence type="ECO:0000313" key="16">
    <source>
        <dbReference type="Proteomes" id="UP000438773"/>
    </source>
</evidence>
<evidence type="ECO:0000256" key="9">
    <source>
        <dbReference type="PROSITE-ProRule" id="PRU00169"/>
    </source>
</evidence>
<dbReference type="Gene3D" id="3.30.565.10">
    <property type="entry name" value="Histidine kinase-like ATPase, C-terminal domain"/>
    <property type="match status" value="1"/>
</dbReference>
<dbReference type="PROSITE" id="PS50109">
    <property type="entry name" value="HIS_KIN"/>
    <property type="match status" value="1"/>
</dbReference>
<evidence type="ECO:0000256" key="7">
    <source>
        <dbReference type="ARBA" id="ARBA00023125"/>
    </source>
</evidence>
<dbReference type="SUPFAM" id="SSF47384">
    <property type="entry name" value="Homodimeric domain of signal transducing histidine kinase"/>
    <property type="match status" value="1"/>
</dbReference>
<dbReference type="Gene3D" id="1.10.10.60">
    <property type="entry name" value="Homeodomain-like"/>
    <property type="match status" value="1"/>
</dbReference>
<reference evidence="16 17" key="1">
    <citation type="journal article" date="2019" name="Nat. Med.">
        <title>A library of human gut bacterial isolates paired with longitudinal multiomics data enables mechanistic microbiome research.</title>
        <authorList>
            <person name="Poyet M."/>
            <person name="Groussin M."/>
            <person name="Gibbons S.M."/>
            <person name="Avila-Pacheco J."/>
            <person name="Jiang X."/>
            <person name="Kearney S.M."/>
            <person name="Perrotta A.R."/>
            <person name="Berdy B."/>
            <person name="Zhao S."/>
            <person name="Lieberman T.D."/>
            <person name="Swanson P.K."/>
            <person name="Smith M."/>
            <person name="Roesemann S."/>
            <person name="Alexander J.E."/>
            <person name="Rich S.A."/>
            <person name="Livny J."/>
            <person name="Vlamakis H."/>
            <person name="Clish C."/>
            <person name="Bullock K."/>
            <person name="Deik A."/>
            <person name="Scott J."/>
            <person name="Pierce K.A."/>
            <person name="Xavier R.J."/>
            <person name="Alm E.J."/>
        </authorList>
    </citation>
    <scope>NUCLEOTIDE SEQUENCE [LARGE SCALE GENOMIC DNA]</scope>
    <source>
        <strain evidence="14 17">BIOML-A36</strain>
        <strain evidence="15 16">BIOML-A37</strain>
    </source>
</reference>
<dbReference type="FunFam" id="3.30.565.10:FF:000006">
    <property type="entry name" value="Sensor histidine kinase WalK"/>
    <property type="match status" value="1"/>
</dbReference>
<evidence type="ECO:0000256" key="3">
    <source>
        <dbReference type="ARBA" id="ARBA00022553"/>
    </source>
</evidence>
<protein>
    <recommendedName>
        <fullName evidence="2">histidine kinase</fullName>
        <ecNumber evidence="2">2.7.13.3</ecNumber>
    </recommendedName>
</protein>
<keyword evidence="4" id="KW-0808">Transferase</keyword>
<comment type="caution">
    <text evidence="15">The sequence shown here is derived from an EMBL/GenBank/DDBJ whole genome shotgun (WGS) entry which is preliminary data.</text>
</comment>
<dbReference type="SUPFAM" id="SSF55874">
    <property type="entry name" value="ATPase domain of HSP90 chaperone/DNA topoisomerase II/histidine kinase"/>
    <property type="match status" value="1"/>
</dbReference>
<dbReference type="Proteomes" id="UP000441711">
    <property type="component" value="Unassembled WGS sequence"/>
</dbReference>
<evidence type="ECO:0000256" key="5">
    <source>
        <dbReference type="ARBA" id="ARBA00022777"/>
    </source>
</evidence>
<gene>
    <name evidence="14" type="ORF">GAQ70_16430</name>
    <name evidence="15" type="ORF">GAQ75_18145</name>
</gene>
<dbReference type="Pfam" id="PF00512">
    <property type="entry name" value="HisKA"/>
    <property type="match status" value="1"/>
</dbReference>
<evidence type="ECO:0000259" key="12">
    <source>
        <dbReference type="PROSITE" id="PS50109"/>
    </source>
</evidence>
<feature type="domain" description="Histidine kinase" evidence="12">
    <location>
        <begin position="828"/>
        <end position="1044"/>
    </location>
</feature>
<dbReference type="Pfam" id="PF02518">
    <property type="entry name" value="HATPase_c"/>
    <property type="match status" value="1"/>
</dbReference>
<keyword evidence="5" id="KW-0418">Kinase</keyword>
<dbReference type="SUPFAM" id="SSF63829">
    <property type="entry name" value="Calcium-dependent phosphotriesterase"/>
    <property type="match status" value="3"/>
</dbReference>
<dbReference type="Gene3D" id="1.10.287.130">
    <property type="match status" value="1"/>
</dbReference>
<dbReference type="GO" id="GO:0043565">
    <property type="term" value="F:sequence-specific DNA binding"/>
    <property type="evidence" value="ECO:0007669"/>
    <property type="project" value="InterPro"/>
</dbReference>
<dbReference type="InterPro" id="IPR036097">
    <property type="entry name" value="HisK_dim/P_sf"/>
</dbReference>
<dbReference type="SMART" id="SM00388">
    <property type="entry name" value="HisKA"/>
    <property type="match status" value="1"/>
</dbReference>
<evidence type="ECO:0000256" key="10">
    <source>
        <dbReference type="SAM" id="Phobius"/>
    </source>
</evidence>
<keyword evidence="10" id="KW-0812">Transmembrane</keyword>
<dbReference type="InterPro" id="IPR005467">
    <property type="entry name" value="His_kinase_dom"/>
</dbReference>
<dbReference type="Pfam" id="PF07494">
    <property type="entry name" value="Reg_prop"/>
    <property type="match status" value="4"/>
</dbReference>
<dbReference type="InterPro" id="IPR013783">
    <property type="entry name" value="Ig-like_fold"/>
</dbReference>
<feature type="domain" description="HTH araC/xylS-type" evidence="11">
    <location>
        <begin position="1223"/>
        <end position="1321"/>
    </location>
</feature>
<dbReference type="InterPro" id="IPR015943">
    <property type="entry name" value="WD40/YVTN_repeat-like_dom_sf"/>
</dbReference>
<dbReference type="InterPro" id="IPR009057">
    <property type="entry name" value="Homeodomain-like_sf"/>
</dbReference>
<dbReference type="Pfam" id="PF12833">
    <property type="entry name" value="HTH_18"/>
    <property type="match status" value="1"/>
</dbReference>
<dbReference type="EMBL" id="WCUP01000012">
    <property type="protein sequence ID" value="KAB4107961.1"/>
    <property type="molecule type" value="Genomic_DNA"/>
</dbReference>
<dbReference type="PROSITE" id="PS50110">
    <property type="entry name" value="RESPONSE_REGULATORY"/>
    <property type="match status" value="1"/>
</dbReference>
<comment type="catalytic activity">
    <reaction evidence="1">
        <text>ATP + protein L-histidine = ADP + protein N-phospho-L-histidine.</text>
        <dbReference type="EC" id="2.7.13.3"/>
    </reaction>
</comment>
<dbReference type="InterPro" id="IPR001789">
    <property type="entry name" value="Sig_transdc_resp-reg_receiver"/>
</dbReference>
<evidence type="ECO:0000256" key="6">
    <source>
        <dbReference type="ARBA" id="ARBA00023015"/>
    </source>
</evidence>
<accession>A0A6I0JX31</accession>
<keyword evidence="3 9" id="KW-0597">Phosphoprotein</keyword>
<keyword evidence="7" id="KW-0238">DNA-binding</keyword>
<dbReference type="SMART" id="SM00448">
    <property type="entry name" value="REC"/>
    <property type="match status" value="1"/>
</dbReference>
<keyword evidence="10" id="KW-0472">Membrane</keyword>
<dbReference type="InterPro" id="IPR011123">
    <property type="entry name" value="Y_Y_Y"/>
</dbReference>
<feature type="domain" description="Response regulatory" evidence="13">
    <location>
        <begin position="1076"/>
        <end position="1191"/>
    </location>
</feature>
<dbReference type="InterPro" id="IPR018060">
    <property type="entry name" value="HTH_AraC"/>
</dbReference>